<proteinExistence type="predicted"/>
<dbReference type="Proteomes" id="UP000285146">
    <property type="component" value="Unassembled WGS sequence"/>
</dbReference>
<dbReference type="InParanoid" id="A0A423XGC0"/>
<dbReference type="AlphaFoldDB" id="A0A423XGC0"/>
<keyword evidence="2" id="KW-1185">Reference proteome</keyword>
<gene>
    <name evidence="1" type="ORF">VPNG_03045</name>
</gene>
<organism evidence="1 2">
    <name type="scientific">Cytospora leucostoma</name>
    <dbReference type="NCBI Taxonomy" id="1230097"/>
    <lineage>
        <taxon>Eukaryota</taxon>
        <taxon>Fungi</taxon>
        <taxon>Dikarya</taxon>
        <taxon>Ascomycota</taxon>
        <taxon>Pezizomycotina</taxon>
        <taxon>Sordariomycetes</taxon>
        <taxon>Sordariomycetidae</taxon>
        <taxon>Diaporthales</taxon>
        <taxon>Cytosporaceae</taxon>
        <taxon>Cytospora</taxon>
    </lineage>
</organism>
<comment type="caution">
    <text evidence="1">The sequence shown here is derived from an EMBL/GenBank/DDBJ whole genome shotgun (WGS) entry which is preliminary data.</text>
</comment>
<evidence type="ECO:0000313" key="1">
    <source>
        <dbReference type="EMBL" id="ROW15303.1"/>
    </source>
</evidence>
<protein>
    <submittedName>
        <fullName evidence="1">Uncharacterized protein</fullName>
    </submittedName>
</protein>
<reference evidence="1 2" key="1">
    <citation type="submission" date="2015-09" db="EMBL/GenBank/DDBJ databases">
        <title>Host preference determinants of Valsa canker pathogens revealed by comparative genomics.</title>
        <authorList>
            <person name="Yin Z."/>
            <person name="Huang L."/>
        </authorList>
    </citation>
    <scope>NUCLEOTIDE SEQUENCE [LARGE SCALE GENOMIC DNA]</scope>
    <source>
        <strain evidence="1 2">SXYLt</strain>
    </source>
</reference>
<accession>A0A423XGC0</accession>
<sequence>MAMETWAAPIAYLQVGREPSGKLAVKSVIRPDDILERNNISRSARRNVEWTPVQTI</sequence>
<evidence type="ECO:0000313" key="2">
    <source>
        <dbReference type="Proteomes" id="UP000285146"/>
    </source>
</evidence>
<dbReference type="EMBL" id="LKEB01000010">
    <property type="protein sequence ID" value="ROW15303.1"/>
    <property type="molecule type" value="Genomic_DNA"/>
</dbReference>
<dbReference type="OrthoDB" id="5205166at2759"/>
<name>A0A423XGC0_9PEZI</name>